<reference evidence="2 3" key="1">
    <citation type="submission" date="2022-11" db="EMBL/GenBank/DDBJ databases">
        <title>Minimal conservation of predation-associated metabolite biosynthetic gene clusters underscores biosynthetic potential of Myxococcota including descriptions for ten novel species: Archangium lansinium sp. nov., Myxococcus landrumus sp. nov., Nannocystis bai.</title>
        <authorList>
            <person name="Ahearne A."/>
            <person name="Stevens C."/>
            <person name="Phillips K."/>
        </authorList>
    </citation>
    <scope>NUCLEOTIDE SEQUENCE [LARGE SCALE GENOMIC DNA]</scope>
    <source>
        <strain evidence="2 3">MIWBW</strain>
    </source>
</reference>
<evidence type="ECO:0000313" key="3">
    <source>
        <dbReference type="Proteomes" id="UP001207654"/>
    </source>
</evidence>
<keyword evidence="1" id="KW-0472">Membrane</keyword>
<feature type="transmembrane region" description="Helical" evidence="1">
    <location>
        <begin position="119"/>
        <end position="139"/>
    </location>
</feature>
<comment type="caution">
    <text evidence="2">The sequence shown here is derived from an EMBL/GenBank/DDBJ whole genome shotgun (WGS) entry which is preliminary data.</text>
</comment>
<dbReference type="PANTHER" id="PTHR36833:SF2">
    <property type="entry name" value="SLR0610 PROTEIN"/>
    <property type="match status" value="1"/>
</dbReference>
<feature type="transmembrane region" description="Helical" evidence="1">
    <location>
        <begin position="228"/>
        <end position="246"/>
    </location>
</feature>
<keyword evidence="1" id="KW-0812">Transmembrane</keyword>
<evidence type="ECO:0000256" key="1">
    <source>
        <dbReference type="SAM" id="Phobius"/>
    </source>
</evidence>
<keyword evidence="3" id="KW-1185">Reference proteome</keyword>
<feature type="transmembrane region" description="Helical" evidence="1">
    <location>
        <begin position="151"/>
        <end position="176"/>
    </location>
</feature>
<dbReference type="Proteomes" id="UP001207654">
    <property type="component" value="Unassembled WGS sequence"/>
</dbReference>
<feature type="transmembrane region" description="Helical" evidence="1">
    <location>
        <begin position="27"/>
        <end position="48"/>
    </location>
</feature>
<evidence type="ECO:0000313" key="2">
    <source>
        <dbReference type="EMBL" id="MCY1081503.1"/>
    </source>
</evidence>
<keyword evidence="1" id="KW-1133">Transmembrane helix</keyword>
<dbReference type="RefSeq" id="WP_267540099.1">
    <property type="nucleotide sequence ID" value="NZ_JAPNKA010000001.1"/>
</dbReference>
<dbReference type="EMBL" id="JAPNKA010000001">
    <property type="protein sequence ID" value="MCY1081503.1"/>
    <property type="molecule type" value="Genomic_DNA"/>
</dbReference>
<organism evidence="2 3">
    <name type="scientific">Archangium lansingense</name>
    <dbReference type="NCBI Taxonomy" id="2995310"/>
    <lineage>
        <taxon>Bacteria</taxon>
        <taxon>Pseudomonadati</taxon>
        <taxon>Myxococcota</taxon>
        <taxon>Myxococcia</taxon>
        <taxon>Myxococcales</taxon>
        <taxon>Cystobacterineae</taxon>
        <taxon>Archangiaceae</taxon>
        <taxon>Archangium</taxon>
    </lineage>
</organism>
<feature type="transmembrane region" description="Helical" evidence="1">
    <location>
        <begin position="196"/>
        <end position="216"/>
    </location>
</feature>
<sequence length="263" mass="29120">MLRRYLSLLGVQLRASSLLAMQYRGDFVIEGIISLFWTATALAPLFVVYRDRQSIAGWSFGEALLVIGWFTLLQGILEGAINPSLTGVVEHIRKGTLDFVLLKPADAQFLVSTARFLPWRSINVLAGLGLFAYGFHLIGRLPSPVGVLASLVLLGTSVLLLYSLWILTVSAAFYVVKVDNLTYFFTSIFDAARWPASVFRGFLAFVFTFVIPLAVMTTFPAQAMLGRLPWMSLVWAVVGSILFAFLSRRVWLHSIGHYTSASS</sequence>
<gene>
    <name evidence="2" type="ORF">OV287_44325</name>
</gene>
<dbReference type="Pfam" id="PF06182">
    <property type="entry name" value="ABC2_membrane_6"/>
    <property type="match status" value="1"/>
</dbReference>
<protein>
    <submittedName>
        <fullName evidence="2">ABC-2 family transporter protein</fullName>
    </submittedName>
</protein>
<dbReference type="PANTHER" id="PTHR36833">
    <property type="entry name" value="SLR0610 PROTEIN-RELATED"/>
    <property type="match status" value="1"/>
</dbReference>
<accession>A0ABT4AIK3</accession>
<dbReference type="InterPro" id="IPR010390">
    <property type="entry name" value="ABC-2_transporter-like"/>
</dbReference>
<name>A0ABT4AIK3_9BACT</name>
<proteinExistence type="predicted"/>